<evidence type="ECO:0000313" key="2">
    <source>
        <dbReference type="EMBL" id="SUZ10571.1"/>
    </source>
</evidence>
<feature type="compositionally biased region" description="Polar residues" evidence="1">
    <location>
        <begin position="259"/>
        <end position="281"/>
    </location>
</feature>
<protein>
    <submittedName>
        <fullName evidence="2">BgtAc-30142</fullName>
    </submittedName>
</protein>
<organism evidence="2">
    <name type="scientific">Blumeria graminis f. sp. tritici 96224</name>
    <dbReference type="NCBI Taxonomy" id="1268274"/>
    <lineage>
        <taxon>Eukaryota</taxon>
        <taxon>Fungi</taxon>
        <taxon>Dikarya</taxon>
        <taxon>Ascomycota</taxon>
        <taxon>Pezizomycotina</taxon>
        <taxon>Leotiomycetes</taxon>
        <taxon>Erysiphales</taxon>
        <taxon>Erysiphaceae</taxon>
        <taxon>Blumeria</taxon>
    </lineage>
</organism>
<sequence>MNCLLAILFFTGKETPENDRLAVLSNSPKTMNYLYSPRGSPTFPEPPKDHDLYKTHSHIKGPGTYATVYCSPRLTSEEIRRLIWDKYTRPTSYIDQVSSWNSEEENQCFNTIYSIYRDSSSPTQIPIPSSNLIKSQKCTERVLGSIAFQGGFETIGIHQSPKNTYPYPRPTVTFDKPMEMSNMVQDGRFFNMVSREGSTYALAWYHGHIQLFQRLQGSEEWFPKTSIRNEPENGGLITNFLLKNNLQISRAWKKLKPSESGSRNIQSSETCEASFENSQNGSKCGRLGPVVDKLASTPVTGYLGGEICGYLGDA</sequence>
<gene>
    <name evidence="2" type="ORF">BGT96224V2_LOCUS3736</name>
</gene>
<dbReference type="AlphaFoldDB" id="A0A381LBT0"/>
<evidence type="ECO:0000256" key="1">
    <source>
        <dbReference type="SAM" id="MobiDB-lite"/>
    </source>
</evidence>
<proteinExistence type="predicted"/>
<reference evidence="2" key="1">
    <citation type="submission" date="2018-07" db="EMBL/GenBank/DDBJ databases">
        <authorList>
            <person name="Quirk P.G."/>
            <person name="Krulwich T.A."/>
        </authorList>
    </citation>
    <scope>NUCLEOTIDE SEQUENCE</scope>
    <source>
        <strain evidence="2">96224</strain>
    </source>
</reference>
<feature type="region of interest" description="Disordered" evidence="1">
    <location>
        <begin position="258"/>
        <end position="281"/>
    </location>
</feature>
<dbReference type="EMBL" id="UIGY01000084">
    <property type="protein sequence ID" value="SUZ10571.1"/>
    <property type="molecule type" value="Genomic_DNA"/>
</dbReference>
<accession>A0A381LBT0</accession>
<feature type="non-terminal residue" evidence="2">
    <location>
        <position position="314"/>
    </location>
</feature>
<name>A0A381LBT0_BLUGR</name>